<protein>
    <recommendedName>
        <fullName evidence="3">Flagellar operon protein TIGR03826</fullName>
    </recommendedName>
</protein>
<evidence type="ECO:0000313" key="2">
    <source>
        <dbReference type="Proteomes" id="UP000199701"/>
    </source>
</evidence>
<reference evidence="1 2" key="1">
    <citation type="submission" date="2016-10" db="EMBL/GenBank/DDBJ databases">
        <authorList>
            <person name="de Groot N.N."/>
        </authorList>
    </citation>
    <scope>NUCLEOTIDE SEQUENCE [LARGE SCALE GENOMIC DNA]</scope>
    <source>
        <strain evidence="1 2">DSM 9179</strain>
    </source>
</reference>
<dbReference type="STRING" id="99656.SAMN05421659_104128"/>
<dbReference type="OrthoDB" id="1739831at2"/>
<gene>
    <name evidence="1" type="ORF">SAMN05421659_104128</name>
</gene>
<keyword evidence="2" id="KW-1185">Reference proteome</keyword>
<dbReference type="Proteomes" id="UP000199701">
    <property type="component" value="Unassembled WGS sequence"/>
</dbReference>
<sequence length="147" mass="17110">MEVRNCKSCGRLYNYIGGSYKNLCPNCVNSMEDKFAEVRDYIEKNRVATMPQISKDCDVRMEQIERWVREERLFFSDDSPIGIDCESCGVTIKSGRYCPACKNKMTNVLSDLYHDDSSRSDRAKTDNDSERTKFLSREFIDKVNKQK</sequence>
<dbReference type="AlphaFoldDB" id="A0A1I0P3C9"/>
<proteinExistence type="predicted"/>
<dbReference type="EMBL" id="FOJI01000004">
    <property type="protein sequence ID" value="SEW08774.1"/>
    <property type="molecule type" value="Genomic_DNA"/>
</dbReference>
<dbReference type="RefSeq" id="WP_092451915.1">
    <property type="nucleotide sequence ID" value="NZ_FOJI01000004.1"/>
</dbReference>
<organism evidence="1 2">
    <name type="scientific">[Clostridium] fimetarium</name>
    <dbReference type="NCBI Taxonomy" id="99656"/>
    <lineage>
        <taxon>Bacteria</taxon>
        <taxon>Bacillati</taxon>
        <taxon>Bacillota</taxon>
        <taxon>Clostridia</taxon>
        <taxon>Lachnospirales</taxon>
        <taxon>Lachnospiraceae</taxon>
    </lineage>
</organism>
<evidence type="ECO:0000313" key="1">
    <source>
        <dbReference type="EMBL" id="SEW08774.1"/>
    </source>
</evidence>
<evidence type="ECO:0008006" key="3">
    <source>
        <dbReference type="Google" id="ProtNLM"/>
    </source>
</evidence>
<accession>A0A1I0P3C9</accession>
<name>A0A1I0P3C9_9FIRM</name>